<dbReference type="EMBL" id="JAAMPC010000010">
    <property type="protein sequence ID" value="KAG2286792.1"/>
    <property type="molecule type" value="Genomic_DNA"/>
</dbReference>
<protein>
    <recommendedName>
        <fullName evidence="3">CCHC-type domain-containing protein</fullName>
    </recommendedName>
</protein>
<keyword evidence="1" id="KW-0863">Zinc-finger</keyword>
<feature type="compositionally biased region" description="Polar residues" evidence="2">
    <location>
        <begin position="40"/>
        <end position="59"/>
    </location>
</feature>
<feature type="region of interest" description="Disordered" evidence="2">
    <location>
        <begin position="1"/>
        <end position="73"/>
    </location>
</feature>
<keyword evidence="5" id="KW-1185">Reference proteome</keyword>
<feature type="domain" description="CCHC-type" evidence="3">
    <location>
        <begin position="79"/>
        <end position="94"/>
    </location>
</feature>
<name>A0A8X7REZ7_BRACI</name>
<dbReference type="Proteomes" id="UP000886595">
    <property type="component" value="Unassembled WGS sequence"/>
</dbReference>
<dbReference type="PROSITE" id="PS50158">
    <property type="entry name" value="ZF_CCHC"/>
    <property type="match status" value="1"/>
</dbReference>
<dbReference type="OrthoDB" id="1934635at2759"/>
<evidence type="ECO:0000256" key="1">
    <source>
        <dbReference type="PROSITE-ProRule" id="PRU00047"/>
    </source>
</evidence>
<keyword evidence="1" id="KW-0479">Metal-binding</keyword>
<dbReference type="GO" id="GO:0008270">
    <property type="term" value="F:zinc ion binding"/>
    <property type="evidence" value="ECO:0007669"/>
    <property type="project" value="UniProtKB-KW"/>
</dbReference>
<comment type="caution">
    <text evidence="4">The sequence shown here is derived from an EMBL/GenBank/DDBJ whole genome shotgun (WGS) entry which is preliminary data.</text>
</comment>
<gene>
    <name evidence="4" type="ORF">Bca52824_046396</name>
</gene>
<evidence type="ECO:0000259" key="3">
    <source>
        <dbReference type="PROSITE" id="PS50158"/>
    </source>
</evidence>
<dbReference type="SUPFAM" id="SSF57756">
    <property type="entry name" value="Retrovirus zinc finger-like domains"/>
    <property type="match status" value="1"/>
</dbReference>
<organism evidence="4 5">
    <name type="scientific">Brassica carinata</name>
    <name type="common">Ethiopian mustard</name>
    <name type="synonym">Abyssinian cabbage</name>
    <dbReference type="NCBI Taxonomy" id="52824"/>
    <lineage>
        <taxon>Eukaryota</taxon>
        <taxon>Viridiplantae</taxon>
        <taxon>Streptophyta</taxon>
        <taxon>Embryophyta</taxon>
        <taxon>Tracheophyta</taxon>
        <taxon>Spermatophyta</taxon>
        <taxon>Magnoliopsida</taxon>
        <taxon>eudicotyledons</taxon>
        <taxon>Gunneridae</taxon>
        <taxon>Pentapetalae</taxon>
        <taxon>rosids</taxon>
        <taxon>malvids</taxon>
        <taxon>Brassicales</taxon>
        <taxon>Brassicaceae</taxon>
        <taxon>Brassiceae</taxon>
        <taxon>Brassica</taxon>
    </lineage>
</organism>
<reference evidence="4 5" key="1">
    <citation type="submission" date="2020-02" db="EMBL/GenBank/DDBJ databases">
        <authorList>
            <person name="Ma Q."/>
            <person name="Huang Y."/>
            <person name="Song X."/>
            <person name="Pei D."/>
        </authorList>
    </citation>
    <scope>NUCLEOTIDE SEQUENCE [LARGE SCALE GENOMIC DNA]</scope>
    <source>
        <strain evidence="4">Sxm20200214</strain>
        <tissue evidence="4">Leaf</tissue>
    </source>
</reference>
<keyword evidence="1" id="KW-0862">Zinc</keyword>
<sequence>MAQFDHATIGEAHRRAASFEQQSRSSSWSLSANRSRTQEKAGSSTSASKENVEAASSATKPVVQDEQTVRRSTQPNALRCYSCGEQGHRQTACPHANRRGLLLDEALDEPEVYDSQEEHDQDDDIIHPTTGDTGHVLVLRRTCLTPRKHDEKWLPEGRMFALIQSPSTHLPSPKIHQDIITPGKGIVTPCILDCLFATIHVLHSPSVWQDEPCG</sequence>
<dbReference type="InterPro" id="IPR001878">
    <property type="entry name" value="Znf_CCHC"/>
</dbReference>
<feature type="compositionally biased region" description="Low complexity" evidence="2">
    <location>
        <begin position="18"/>
        <end position="35"/>
    </location>
</feature>
<accession>A0A8X7REZ7</accession>
<evidence type="ECO:0000313" key="5">
    <source>
        <dbReference type="Proteomes" id="UP000886595"/>
    </source>
</evidence>
<dbReference type="InterPro" id="IPR036875">
    <property type="entry name" value="Znf_CCHC_sf"/>
</dbReference>
<dbReference type="Gene3D" id="4.10.60.10">
    <property type="entry name" value="Zinc finger, CCHC-type"/>
    <property type="match status" value="1"/>
</dbReference>
<evidence type="ECO:0000256" key="2">
    <source>
        <dbReference type="SAM" id="MobiDB-lite"/>
    </source>
</evidence>
<dbReference type="AlphaFoldDB" id="A0A8X7REZ7"/>
<dbReference type="GO" id="GO:0003676">
    <property type="term" value="F:nucleic acid binding"/>
    <property type="evidence" value="ECO:0007669"/>
    <property type="project" value="InterPro"/>
</dbReference>
<evidence type="ECO:0000313" key="4">
    <source>
        <dbReference type="EMBL" id="KAG2286792.1"/>
    </source>
</evidence>
<proteinExistence type="predicted"/>